<keyword evidence="3" id="KW-0731">Sigma factor</keyword>
<proteinExistence type="inferred from homology"/>
<dbReference type="GO" id="GO:0006352">
    <property type="term" value="P:DNA-templated transcription initiation"/>
    <property type="evidence" value="ECO:0007669"/>
    <property type="project" value="InterPro"/>
</dbReference>
<dbReference type="SUPFAM" id="SSF88946">
    <property type="entry name" value="Sigma2 domain of RNA polymerase sigma factors"/>
    <property type="match status" value="1"/>
</dbReference>
<dbReference type="PANTHER" id="PTHR43133:SF51">
    <property type="entry name" value="RNA POLYMERASE SIGMA FACTOR"/>
    <property type="match status" value="1"/>
</dbReference>
<keyword evidence="4" id="KW-0804">Transcription</keyword>
<dbReference type="InterPro" id="IPR014284">
    <property type="entry name" value="RNA_pol_sigma-70_dom"/>
</dbReference>
<evidence type="ECO:0000259" key="5">
    <source>
        <dbReference type="Pfam" id="PF04542"/>
    </source>
</evidence>
<dbReference type="InterPro" id="IPR007627">
    <property type="entry name" value="RNA_pol_sigma70_r2"/>
</dbReference>
<evidence type="ECO:0008006" key="9">
    <source>
        <dbReference type="Google" id="ProtNLM"/>
    </source>
</evidence>
<dbReference type="PANTHER" id="PTHR43133">
    <property type="entry name" value="RNA POLYMERASE ECF-TYPE SIGMA FACTO"/>
    <property type="match status" value="1"/>
</dbReference>
<feature type="domain" description="RNA polymerase sigma factor 70 region 4 type 2" evidence="6">
    <location>
        <begin position="116"/>
        <end position="168"/>
    </location>
</feature>
<dbReference type="Gene3D" id="1.10.10.10">
    <property type="entry name" value="Winged helix-like DNA-binding domain superfamily/Winged helix DNA-binding domain"/>
    <property type="match status" value="1"/>
</dbReference>
<evidence type="ECO:0000259" key="6">
    <source>
        <dbReference type="Pfam" id="PF08281"/>
    </source>
</evidence>
<dbReference type="AlphaFoldDB" id="A0A235BW06"/>
<sequence>MEDKDLVKRAKAGNKHSFETLVKKHKKKVYNAAYGILHDSDDAMDIMMETFYIAYTRLSSLKKETKFGSWLIGIARNLALMRLRNRGREISIEEPEVRKRLSVPFDEEVTREDLRRIIKREIENLPHKYREAFVMREIMGFPYGRITKELGISLSNAKVRVSRAKALLRRRLSRIL</sequence>
<dbReference type="Pfam" id="PF08281">
    <property type="entry name" value="Sigma70_r4_2"/>
    <property type="match status" value="1"/>
</dbReference>
<dbReference type="GO" id="GO:0003677">
    <property type="term" value="F:DNA binding"/>
    <property type="evidence" value="ECO:0007669"/>
    <property type="project" value="InterPro"/>
</dbReference>
<dbReference type="GO" id="GO:0016987">
    <property type="term" value="F:sigma factor activity"/>
    <property type="evidence" value="ECO:0007669"/>
    <property type="project" value="UniProtKB-KW"/>
</dbReference>
<dbReference type="InterPro" id="IPR036388">
    <property type="entry name" value="WH-like_DNA-bd_sf"/>
</dbReference>
<name>A0A235BW06_UNCW3</name>
<evidence type="ECO:0000313" key="8">
    <source>
        <dbReference type="Proteomes" id="UP000215215"/>
    </source>
</evidence>
<evidence type="ECO:0000313" key="7">
    <source>
        <dbReference type="EMBL" id="OYD16548.1"/>
    </source>
</evidence>
<dbReference type="EMBL" id="NOZQ01000061">
    <property type="protein sequence ID" value="OYD16548.1"/>
    <property type="molecule type" value="Genomic_DNA"/>
</dbReference>
<comment type="similarity">
    <text evidence="1">Belongs to the sigma-70 factor family. ECF subfamily.</text>
</comment>
<dbReference type="Proteomes" id="UP000215215">
    <property type="component" value="Unassembled WGS sequence"/>
</dbReference>
<dbReference type="InterPro" id="IPR013249">
    <property type="entry name" value="RNA_pol_sigma70_r4_t2"/>
</dbReference>
<reference evidence="7 8" key="1">
    <citation type="submission" date="2017-07" db="EMBL/GenBank/DDBJ databases">
        <title>Recovery of genomes from metagenomes via a dereplication, aggregation, and scoring strategy.</title>
        <authorList>
            <person name="Sieber C.M."/>
            <person name="Probst A.J."/>
            <person name="Sharrar A."/>
            <person name="Thomas B.C."/>
            <person name="Hess M."/>
            <person name="Tringe S.G."/>
            <person name="Banfield J.F."/>
        </authorList>
    </citation>
    <scope>NUCLEOTIDE SEQUENCE [LARGE SCALE GENOMIC DNA]</scope>
    <source>
        <strain evidence="7">JGI_Cruoil_03_44_89</strain>
    </source>
</reference>
<evidence type="ECO:0000256" key="2">
    <source>
        <dbReference type="ARBA" id="ARBA00023015"/>
    </source>
</evidence>
<gene>
    <name evidence="7" type="ORF">CH333_03155</name>
</gene>
<evidence type="ECO:0000256" key="4">
    <source>
        <dbReference type="ARBA" id="ARBA00023163"/>
    </source>
</evidence>
<dbReference type="Gene3D" id="1.10.1740.10">
    <property type="match status" value="1"/>
</dbReference>
<dbReference type="NCBIfam" id="TIGR02937">
    <property type="entry name" value="sigma70-ECF"/>
    <property type="match status" value="1"/>
</dbReference>
<organism evidence="7 8">
    <name type="scientific">candidate division WOR-3 bacterium JGI_Cruoil_03_44_89</name>
    <dbReference type="NCBI Taxonomy" id="1973748"/>
    <lineage>
        <taxon>Bacteria</taxon>
        <taxon>Bacteria division WOR-3</taxon>
    </lineage>
</organism>
<evidence type="ECO:0000256" key="1">
    <source>
        <dbReference type="ARBA" id="ARBA00010641"/>
    </source>
</evidence>
<protein>
    <recommendedName>
        <fullName evidence="9">RNA polymerase subunit sigma-24</fullName>
    </recommendedName>
</protein>
<dbReference type="InterPro" id="IPR013324">
    <property type="entry name" value="RNA_pol_sigma_r3/r4-like"/>
</dbReference>
<dbReference type="InterPro" id="IPR013325">
    <property type="entry name" value="RNA_pol_sigma_r2"/>
</dbReference>
<accession>A0A235BW06</accession>
<comment type="caution">
    <text evidence="7">The sequence shown here is derived from an EMBL/GenBank/DDBJ whole genome shotgun (WGS) entry which is preliminary data.</text>
</comment>
<evidence type="ECO:0000256" key="3">
    <source>
        <dbReference type="ARBA" id="ARBA00023082"/>
    </source>
</evidence>
<feature type="domain" description="RNA polymerase sigma-70 region 2" evidence="5">
    <location>
        <begin position="21"/>
        <end position="88"/>
    </location>
</feature>
<keyword evidence="2" id="KW-0805">Transcription regulation</keyword>
<dbReference type="InterPro" id="IPR039425">
    <property type="entry name" value="RNA_pol_sigma-70-like"/>
</dbReference>
<dbReference type="SUPFAM" id="SSF88659">
    <property type="entry name" value="Sigma3 and sigma4 domains of RNA polymerase sigma factors"/>
    <property type="match status" value="1"/>
</dbReference>
<dbReference type="Pfam" id="PF04542">
    <property type="entry name" value="Sigma70_r2"/>
    <property type="match status" value="1"/>
</dbReference>